<protein>
    <submittedName>
        <fullName evidence="2">Uncharacterized protein</fullName>
    </submittedName>
</protein>
<evidence type="ECO:0000313" key="3">
    <source>
        <dbReference type="Proteomes" id="UP001209878"/>
    </source>
</evidence>
<proteinExistence type="predicted"/>
<gene>
    <name evidence="2" type="ORF">NP493_2338g00026</name>
</gene>
<sequence>MTNGTDLPEQCELVAESQLSDATDARSPSSEVKLQGNHEEANTRLIFHPCEAANEGINRVLVICRDVDVMLLLVHFISAQTAKVWMISGKAKK</sequence>
<evidence type="ECO:0000256" key="1">
    <source>
        <dbReference type="SAM" id="MobiDB-lite"/>
    </source>
</evidence>
<name>A0AAD9N1E3_RIDPI</name>
<dbReference type="AlphaFoldDB" id="A0AAD9N1E3"/>
<reference evidence="2" key="1">
    <citation type="journal article" date="2023" name="Mol. Biol. Evol.">
        <title>Third-Generation Sequencing Reveals the Adaptive Role of the Epigenome in Three Deep-Sea Polychaetes.</title>
        <authorList>
            <person name="Perez M."/>
            <person name="Aroh O."/>
            <person name="Sun Y."/>
            <person name="Lan Y."/>
            <person name="Juniper S.K."/>
            <person name="Young C.R."/>
            <person name="Angers B."/>
            <person name="Qian P.Y."/>
        </authorList>
    </citation>
    <scope>NUCLEOTIDE SEQUENCE</scope>
    <source>
        <strain evidence="2">R07B-5</strain>
    </source>
</reference>
<feature type="compositionally biased region" description="Polar residues" evidence="1">
    <location>
        <begin position="17"/>
        <end position="32"/>
    </location>
</feature>
<keyword evidence="3" id="KW-1185">Reference proteome</keyword>
<comment type="caution">
    <text evidence="2">The sequence shown here is derived from an EMBL/GenBank/DDBJ whole genome shotgun (WGS) entry which is preliminary data.</text>
</comment>
<dbReference type="EMBL" id="JAODUO010002342">
    <property type="protein sequence ID" value="KAK2153175.1"/>
    <property type="molecule type" value="Genomic_DNA"/>
</dbReference>
<dbReference type="Proteomes" id="UP001209878">
    <property type="component" value="Unassembled WGS sequence"/>
</dbReference>
<feature type="region of interest" description="Disordered" evidence="1">
    <location>
        <begin position="17"/>
        <end position="38"/>
    </location>
</feature>
<accession>A0AAD9N1E3</accession>
<evidence type="ECO:0000313" key="2">
    <source>
        <dbReference type="EMBL" id="KAK2153175.1"/>
    </source>
</evidence>
<organism evidence="2 3">
    <name type="scientific">Ridgeia piscesae</name>
    <name type="common">Tubeworm</name>
    <dbReference type="NCBI Taxonomy" id="27915"/>
    <lineage>
        <taxon>Eukaryota</taxon>
        <taxon>Metazoa</taxon>
        <taxon>Spiralia</taxon>
        <taxon>Lophotrochozoa</taxon>
        <taxon>Annelida</taxon>
        <taxon>Polychaeta</taxon>
        <taxon>Sedentaria</taxon>
        <taxon>Canalipalpata</taxon>
        <taxon>Sabellida</taxon>
        <taxon>Siboglinidae</taxon>
        <taxon>Ridgeia</taxon>
    </lineage>
</organism>